<keyword evidence="1" id="KW-1133">Transmembrane helix</keyword>
<evidence type="ECO:0000256" key="1">
    <source>
        <dbReference type="SAM" id="Phobius"/>
    </source>
</evidence>
<feature type="transmembrane region" description="Helical" evidence="1">
    <location>
        <begin position="212"/>
        <end position="232"/>
    </location>
</feature>
<keyword evidence="1" id="KW-0812">Transmembrane</keyword>
<dbReference type="Proteomes" id="UP000886829">
    <property type="component" value="Unassembled WGS sequence"/>
</dbReference>
<name>A0A9D1WDJ2_9GAMM</name>
<proteinExistence type="predicted"/>
<reference evidence="2" key="1">
    <citation type="journal article" date="2021" name="PeerJ">
        <title>Extensive microbial diversity within the chicken gut microbiome revealed by metagenomics and culture.</title>
        <authorList>
            <person name="Gilroy R."/>
            <person name="Ravi A."/>
            <person name="Getino M."/>
            <person name="Pursley I."/>
            <person name="Horton D.L."/>
            <person name="Alikhan N.F."/>
            <person name="Baker D."/>
            <person name="Gharbi K."/>
            <person name="Hall N."/>
            <person name="Watson M."/>
            <person name="Adriaenssens E.M."/>
            <person name="Foster-Nyarko E."/>
            <person name="Jarju S."/>
            <person name="Secka A."/>
            <person name="Antonio M."/>
            <person name="Oren A."/>
            <person name="Chaudhuri R.R."/>
            <person name="La Ragione R."/>
            <person name="Hildebrand F."/>
            <person name="Pallen M.J."/>
        </authorList>
    </citation>
    <scope>NUCLEOTIDE SEQUENCE</scope>
    <source>
        <strain evidence="2">USASDec5-558</strain>
    </source>
</reference>
<feature type="transmembrane region" description="Helical" evidence="1">
    <location>
        <begin position="183"/>
        <end position="206"/>
    </location>
</feature>
<keyword evidence="1" id="KW-0472">Membrane</keyword>
<comment type="caution">
    <text evidence="2">The sequence shown here is derived from an EMBL/GenBank/DDBJ whole genome shotgun (WGS) entry which is preliminary data.</text>
</comment>
<reference evidence="2" key="2">
    <citation type="submission" date="2021-04" db="EMBL/GenBank/DDBJ databases">
        <authorList>
            <person name="Gilroy R."/>
        </authorList>
    </citation>
    <scope>NUCLEOTIDE SEQUENCE</scope>
    <source>
        <strain evidence="2">USASDec5-558</strain>
    </source>
</reference>
<organism evidence="2 3">
    <name type="scientific">Candidatus Anaerobiospirillum pullistercoris</name>
    <dbReference type="NCBI Taxonomy" id="2838452"/>
    <lineage>
        <taxon>Bacteria</taxon>
        <taxon>Pseudomonadati</taxon>
        <taxon>Pseudomonadota</taxon>
        <taxon>Gammaproteobacteria</taxon>
        <taxon>Aeromonadales</taxon>
        <taxon>Succinivibrionaceae</taxon>
        <taxon>Anaerobiospirillum</taxon>
    </lineage>
</organism>
<protein>
    <submittedName>
        <fullName evidence="2">Uncharacterized protein</fullName>
    </submittedName>
</protein>
<sequence>MQGTIIEINREKDYCVVNNPDQAETYEASLGELKGDLNLVVGADCEIEVSKAPSFFAHGKAKLLSCQALEFKNTKVALTTEARLPEHEILQENSDYFIAAEGGSERECRAAITERAIACHANALLGLKLETVVRPGVKTVLYRYIARPAIIEGPQYHPEPGIGLDIPTKVARRNSPNEAMVRYIRVLLICFLFIAIPCVLSMTQGGMIPSPLMGQIITAGLLVMCMVLFMFISFKKKQSYILVNKHSHRRK</sequence>
<gene>
    <name evidence="2" type="ORF">H9850_05760</name>
</gene>
<accession>A0A9D1WDJ2</accession>
<evidence type="ECO:0000313" key="3">
    <source>
        <dbReference type="Proteomes" id="UP000886829"/>
    </source>
</evidence>
<dbReference type="AlphaFoldDB" id="A0A9D1WDJ2"/>
<dbReference type="EMBL" id="DXEV01000109">
    <property type="protein sequence ID" value="HIX56959.1"/>
    <property type="molecule type" value="Genomic_DNA"/>
</dbReference>
<evidence type="ECO:0000313" key="2">
    <source>
        <dbReference type="EMBL" id="HIX56959.1"/>
    </source>
</evidence>